<evidence type="ECO:0008006" key="6">
    <source>
        <dbReference type="Google" id="ProtNLM"/>
    </source>
</evidence>
<feature type="repeat" description="PPR" evidence="2">
    <location>
        <begin position="192"/>
        <end position="222"/>
    </location>
</feature>
<feature type="repeat" description="PPR" evidence="2">
    <location>
        <begin position="385"/>
        <end position="419"/>
    </location>
</feature>
<evidence type="ECO:0000256" key="2">
    <source>
        <dbReference type="PROSITE-ProRule" id="PRU00708"/>
    </source>
</evidence>
<dbReference type="Pfam" id="PF13041">
    <property type="entry name" value="PPR_2"/>
    <property type="match status" value="4"/>
</dbReference>
<dbReference type="InterPro" id="IPR002885">
    <property type="entry name" value="PPR_rpt"/>
</dbReference>
<feature type="repeat" description="PPR" evidence="2">
    <location>
        <begin position="486"/>
        <end position="520"/>
    </location>
</feature>
<reference evidence="4 5" key="1">
    <citation type="submission" date="2024-02" db="EMBL/GenBank/DDBJ databases">
        <authorList>
            <person name="Vignale AGUSTIN F."/>
            <person name="Sosa J E."/>
            <person name="Modenutti C."/>
        </authorList>
    </citation>
    <scope>NUCLEOTIDE SEQUENCE [LARGE SCALE GENOMIC DNA]</scope>
</reference>
<comment type="caution">
    <text evidence="4">The sequence shown here is derived from an EMBL/GenBank/DDBJ whole genome shotgun (WGS) entry which is preliminary data.</text>
</comment>
<name>A0ABC8R872_9AQUA</name>
<gene>
    <name evidence="4" type="ORF">ILEXP_LOCUS8455</name>
</gene>
<evidence type="ECO:0000313" key="5">
    <source>
        <dbReference type="Proteomes" id="UP001642360"/>
    </source>
</evidence>
<evidence type="ECO:0000256" key="1">
    <source>
        <dbReference type="ARBA" id="ARBA00022737"/>
    </source>
</evidence>
<keyword evidence="1" id="KW-0677">Repeat</keyword>
<dbReference type="Proteomes" id="UP001642360">
    <property type="component" value="Unassembled WGS sequence"/>
</dbReference>
<protein>
    <recommendedName>
        <fullName evidence="6">Chlororespiratory reduction 4</fullName>
    </recommendedName>
</protein>
<dbReference type="FunFam" id="1.25.40.10:FF:000682">
    <property type="entry name" value="Pentatricopeptide repeat-containing protein At3g16610"/>
    <property type="match status" value="1"/>
</dbReference>
<dbReference type="AlphaFoldDB" id="A0ABC8R872"/>
<accession>A0ABC8R872</accession>
<dbReference type="InterPro" id="IPR046960">
    <property type="entry name" value="PPR_At4g14850-like_plant"/>
</dbReference>
<dbReference type="GO" id="GO:0016070">
    <property type="term" value="P:RNA metabolic process"/>
    <property type="evidence" value="ECO:0007669"/>
    <property type="project" value="UniProtKB-ARBA"/>
</dbReference>
<sequence length="726" mass="80583">MNKAQRRFFHLPKSPPPHSINSTTTKSCNAIINRLSSENAHHDVLRTYSDMLSTNSPPDAYTYPSLLKACTSLNLLSNGLSFHQQVIINGYSSDPYIASSLINFYAKFGCTHHAHNLFEMMPERNVVPWSTIIGCYSRAGDVNMAFSMYNSMRHEGIQPSSVTMLGMLSGVSEGIHVQCLHGCSERYGFGSDLTLVNSMLNVYGKCGRLGDARNLFDLMGRRDIVSWNSLVSAYALIGDIREILKLLHGMRVEGLEPDQQTFGSLVSVTARESNPKMGKLVHGKILTAGFELDTPVLTSLVDKALSVFRRMMILRVVPSTASISSVLAACAQLGSFNMGISIHGYLLRQRIPVDIPTQNSLVTMYAKCGHLEQSCAVFDMMDQRDLVSWNAIIAGHAQNGHLGEALFLFNEMRNTLQRPDSITVVSLLQACASIGALHQGKWIHNFVIRSCLGPCILINTALVDMYSKCGDLNYSRKCFESMSQHDLVSWSTIIAGYGSHGKGEIALEMYSKFLQTGLEPNHVIFLAVLCACSHNGLVDQGMSLFHSITNDYEIEPTREHCACIVDLLCRAGRVEDAYNFCMRMFPEPMVDVLGILLDACRVKGKTELGNIIAKEISMLKPVDAGNYVQLAHSCASQARWEGVGEAWVQMRSLGLKKLPGWSFIELHGTITTFFMGHRSHSQYEDIVLVLKSLSKEIRRVGMNFQPGNFTLDFEESENERWLLQGA</sequence>
<feature type="repeat" description="PPR" evidence="2">
    <location>
        <begin position="125"/>
        <end position="159"/>
    </location>
</feature>
<dbReference type="FunFam" id="1.25.40.10:FF:000090">
    <property type="entry name" value="Pentatricopeptide repeat-containing protein, chloroplastic"/>
    <property type="match status" value="1"/>
</dbReference>
<dbReference type="PROSITE" id="PS51375">
    <property type="entry name" value="PPR"/>
    <property type="match status" value="5"/>
</dbReference>
<dbReference type="Pfam" id="PF01535">
    <property type="entry name" value="PPR"/>
    <property type="match status" value="3"/>
</dbReference>
<organism evidence="4 5">
    <name type="scientific">Ilex paraguariensis</name>
    <name type="common">yerba mate</name>
    <dbReference type="NCBI Taxonomy" id="185542"/>
    <lineage>
        <taxon>Eukaryota</taxon>
        <taxon>Viridiplantae</taxon>
        <taxon>Streptophyta</taxon>
        <taxon>Embryophyta</taxon>
        <taxon>Tracheophyta</taxon>
        <taxon>Spermatophyta</taxon>
        <taxon>Magnoliopsida</taxon>
        <taxon>eudicotyledons</taxon>
        <taxon>Gunneridae</taxon>
        <taxon>Pentapetalae</taxon>
        <taxon>asterids</taxon>
        <taxon>campanulids</taxon>
        <taxon>Aquifoliales</taxon>
        <taxon>Aquifoliaceae</taxon>
        <taxon>Ilex</taxon>
    </lineage>
</organism>
<proteinExistence type="predicted"/>
<feature type="region of interest" description="Disordered" evidence="3">
    <location>
        <begin position="1"/>
        <end position="23"/>
    </location>
</feature>
<evidence type="ECO:0000313" key="4">
    <source>
        <dbReference type="EMBL" id="CAK9140947.1"/>
    </source>
</evidence>
<dbReference type="FunFam" id="1.25.40.10:FF:000344">
    <property type="entry name" value="Pentatricopeptide repeat-containing protein"/>
    <property type="match status" value="1"/>
</dbReference>
<dbReference type="EMBL" id="CAUOFW020001083">
    <property type="protein sequence ID" value="CAK9140947.1"/>
    <property type="molecule type" value="Genomic_DNA"/>
</dbReference>
<feature type="repeat" description="PPR" evidence="2">
    <location>
        <begin position="223"/>
        <end position="257"/>
    </location>
</feature>
<dbReference type="PANTHER" id="PTHR47926">
    <property type="entry name" value="PENTATRICOPEPTIDE REPEAT-CONTAINING PROTEIN"/>
    <property type="match status" value="1"/>
</dbReference>
<feature type="compositionally biased region" description="Basic residues" evidence="3">
    <location>
        <begin position="1"/>
        <end position="10"/>
    </location>
</feature>
<dbReference type="NCBIfam" id="TIGR00756">
    <property type="entry name" value="PPR"/>
    <property type="match status" value="6"/>
</dbReference>
<dbReference type="PANTHER" id="PTHR47926:SF451">
    <property type="entry name" value="TETRATRICOPEPTIDE-LIKE HELICAL DOMAIN SUPERFAMILY"/>
    <property type="match status" value="1"/>
</dbReference>
<evidence type="ECO:0000256" key="3">
    <source>
        <dbReference type="SAM" id="MobiDB-lite"/>
    </source>
</evidence>
<keyword evidence="5" id="KW-1185">Reference proteome</keyword>
<dbReference type="Gene3D" id="1.25.40.10">
    <property type="entry name" value="Tetratricopeptide repeat domain"/>
    <property type="match status" value="4"/>
</dbReference>
<dbReference type="InterPro" id="IPR011990">
    <property type="entry name" value="TPR-like_helical_dom_sf"/>
</dbReference>